<keyword evidence="2" id="KW-1185">Reference proteome</keyword>
<protein>
    <submittedName>
        <fullName evidence="1">Uncharacterized protein</fullName>
    </submittedName>
</protein>
<reference evidence="1 2" key="1">
    <citation type="journal article" date="2012" name="J. Virol.">
        <title>The Complete Genome Sequence of Bacteriophage CP21 Reveals Modular Shuffling in Campylobacter Group II Phages.</title>
        <authorList>
            <person name="Hammerl J.A."/>
            <person name="Jackel C."/>
            <person name="Reetz J."/>
            <person name="Hertwig S."/>
        </authorList>
    </citation>
    <scope>NUCLEOTIDE SEQUENCE [LARGE SCALE GENOMIC DNA]</scope>
</reference>
<name>I7JC06_9CAUD</name>
<dbReference type="KEGG" id="vg:14010838"/>
<evidence type="ECO:0000313" key="1">
    <source>
        <dbReference type="EMBL" id="CCH63490.1"/>
    </source>
</evidence>
<dbReference type="GeneID" id="14010838"/>
<sequence length="212" mass="25050">MKNLNRIIIITNGEKRLKESIIDKIDAVIVSYHTEYAELSKFLETVVYYSNKIDVCVNAVYLRKYDDLLESLYKKLKEHNIVFNMDLGHFKGKSLKTRISNWVNEYTKEIKRNSYYVRYYYEDSVKEYVDIEMSLNNVRNFKGYYCEISELTMSFKKPDVLTPVCNHNEKFTITELNQRLKDKCYYICSCDDCSCQGGTLANKAINLDLMRS</sequence>
<dbReference type="Proteomes" id="UP000050571">
    <property type="component" value="Segment"/>
</dbReference>
<accession>I7JC06</accession>
<dbReference type="RefSeq" id="YP_007005098.1">
    <property type="nucleotide sequence ID" value="NC_019507.1"/>
</dbReference>
<evidence type="ECO:0000313" key="2">
    <source>
        <dbReference type="Proteomes" id="UP000050571"/>
    </source>
</evidence>
<organism evidence="1 2">
    <name type="scientific">Campylobacter phage CP21</name>
    <dbReference type="NCBI Taxonomy" id="2881391"/>
    <lineage>
        <taxon>Viruses</taxon>
        <taxon>Duplodnaviria</taxon>
        <taxon>Heunggongvirae</taxon>
        <taxon>Uroviricota</taxon>
        <taxon>Caudoviricetes</taxon>
        <taxon>Connertonviridae</taxon>
        <taxon>Firehammervirus</taxon>
        <taxon>Firehammervirus CP21</taxon>
    </lineage>
</organism>
<gene>
    <name evidence="1" type="primary">CP21_028</name>
</gene>
<proteinExistence type="predicted"/>
<dbReference type="EMBL" id="HE815464">
    <property type="protein sequence ID" value="CCH63490.1"/>
    <property type="molecule type" value="Genomic_DNA"/>
</dbReference>